<dbReference type="InterPro" id="IPR000719">
    <property type="entry name" value="Prot_kinase_dom"/>
</dbReference>
<dbReference type="PROSITE" id="PS50011">
    <property type="entry name" value="PROTEIN_KINASE_DOM"/>
    <property type="match status" value="1"/>
</dbReference>
<gene>
    <name evidence="2" type="ORF">Q664_50640</name>
</gene>
<feature type="domain" description="Protein kinase" evidence="1">
    <location>
        <begin position="18"/>
        <end position="142"/>
    </location>
</feature>
<dbReference type="GO" id="GO:0005524">
    <property type="term" value="F:ATP binding"/>
    <property type="evidence" value="ECO:0007669"/>
    <property type="project" value="InterPro"/>
</dbReference>
<evidence type="ECO:0000259" key="1">
    <source>
        <dbReference type="PROSITE" id="PS50011"/>
    </source>
</evidence>
<name>A0A084SEZ8_9BACT</name>
<dbReference type="Proteomes" id="UP000028547">
    <property type="component" value="Unassembled WGS sequence"/>
</dbReference>
<comment type="caution">
    <text evidence="2">The sequence shown here is derived from an EMBL/GenBank/DDBJ whole genome shotgun (WGS) entry which is preliminary data.</text>
</comment>
<dbReference type="GO" id="GO:0004672">
    <property type="term" value="F:protein kinase activity"/>
    <property type="evidence" value="ECO:0007669"/>
    <property type="project" value="InterPro"/>
</dbReference>
<dbReference type="AlphaFoldDB" id="A0A084SEZ8"/>
<dbReference type="InterPro" id="IPR011009">
    <property type="entry name" value="Kinase-like_dom_sf"/>
</dbReference>
<reference evidence="2 3" key="1">
    <citation type="submission" date="2014-07" db="EMBL/GenBank/DDBJ databases">
        <title>Draft Genome Sequence of Gephyronic Acid Producer, Cystobacter violaceus Strain Cb vi76.</title>
        <authorList>
            <person name="Stevens D.C."/>
            <person name="Young J."/>
            <person name="Carmichael R."/>
            <person name="Tan J."/>
            <person name="Taylor R.E."/>
        </authorList>
    </citation>
    <scope>NUCLEOTIDE SEQUENCE [LARGE SCALE GENOMIC DNA]</scope>
    <source>
        <strain evidence="2 3">Cb vi76</strain>
    </source>
</reference>
<sequence>MEERRMPELPPRAEVGGLVVEELMGAGGYGVVYRARDARSGCCFALEFIPLEPTAEWGWRELGVLARIGPHHPNVVELWGSGHWREDGHEWLWLKLSFIRGEPLDMWGRRGDVDALGLGDKLLSVGRALAVRVEAAVSPWAA</sequence>
<dbReference type="RefSeq" id="WP_043413800.1">
    <property type="nucleotide sequence ID" value="NZ_JPMI01000403.1"/>
</dbReference>
<proteinExistence type="predicted"/>
<organism evidence="2 3">
    <name type="scientific">Archangium violaceum Cb vi76</name>
    <dbReference type="NCBI Taxonomy" id="1406225"/>
    <lineage>
        <taxon>Bacteria</taxon>
        <taxon>Pseudomonadati</taxon>
        <taxon>Myxococcota</taxon>
        <taxon>Myxococcia</taxon>
        <taxon>Myxococcales</taxon>
        <taxon>Cystobacterineae</taxon>
        <taxon>Archangiaceae</taxon>
        <taxon>Archangium</taxon>
    </lineage>
</organism>
<evidence type="ECO:0000313" key="2">
    <source>
        <dbReference type="EMBL" id="KFA87033.1"/>
    </source>
</evidence>
<dbReference type="Gene3D" id="1.10.510.10">
    <property type="entry name" value="Transferase(Phosphotransferase) domain 1"/>
    <property type="match status" value="1"/>
</dbReference>
<protein>
    <recommendedName>
        <fullName evidence="1">Protein kinase domain-containing protein</fullName>
    </recommendedName>
</protein>
<evidence type="ECO:0000313" key="3">
    <source>
        <dbReference type="Proteomes" id="UP000028547"/>
    </source>
</evidence>
<dbReference type="EMBL" id="JPMI01000403">
    <property type="protein sequence ID" value="KFA87033.1"/>
    <property type="molecule type" value="Genomic_DNA"/>
</dbReference>
<accession>A0A084SEZ8</accession>
<dbReference type="SUPFAM" id="SSF56112">
    <property type="entry name" value="Protein kinase-like (PK-like)"/>
    <property type="match status" value="1"/>
</dbReference>